<comment type="caution">
    <text evidence="2">The sequence shown here is derived from an EMBL/GenBank/DDBJ whole genome shotgun (WGS) entry which is preliminary data.</text>
</comment>
<reference evidence="2" key="2">
    <citation type="submission" date="2023-01" db="EMBL/GenBank/DDBJ databases">
        <authorList>
            <person name="Petersen C."/>
        </authorList>
    </citation>
    <scope>NUCLEOTIDE SEQUENCE</scope>
    <source>
        <strain evidence="2">IBT 17514</strain>
    </source>
</reference>
<evidence type="ECO:0000313" key="2">
    <source>
        <dbReference type="EMBL" id="KAJ5719813.1"/>
    </source>
</evidence>
<feature type="domain" description="Heterokaryon incompatibility" evidence="1">
    <location>
        <begin position="28"/>
        <end position="174"/>
    </location>
</feature>
<accession>A0AAD6MUS2</accession>
<dbReference type="PANTHER" id="PTHR33112">
    <property type="entry name" value="DOMAIN PROTEIN, PUTATIVE-RELATED"/>
    <property type="match status" value="1"/>
</dbReference>
<dbReference type="EMBL" id="JAQJAN010000010">
    <property type="protein sequence ID" value="KAJ5719813.1"/>
    <property type="molecule type" value="Genomic_DNA"/>
</dbReference>
<dbReference type="PANTHER" id="PTHR33112:SF15">
    <property type="entry name" value="HETEROKARYON INCOMPATIBILITY DOMAIN-CONTAINING PROTEIN"/>
    <property type="match status" value="1"/>
</dbReference>
<name>A0AAD6MUS2_9EURO</name>
<evidence type="ECO:0000259" key="1">
    <source>
        <dbReference type="Pfam" id="PF06985"/>
    </source>
</evidence>
<dbReference type="AlphaFoldDB" id="A0AAD6MUS2"/>
<keyword evidence="3" id="KW-1185">Reference proteome</keyword>
<gene>
    <name evidence="2" type="ORF">N7493_007391</name>
</gene>
<organism evidence="2 3">
    <name type="scientific">Penicillium malachiteum</name>
    <dbReference type="NCBI Taxonomy" id="1324776"/>
    <lineage>
        <taxon>Eukaryota</taxon>
        <taxon>Fungi</taxon>
        <taxon>Dikarya</taxon>
        <taxon>Ascomycota</taxon>
        <taxon>Pezizomycotina</taxon>
        <taxon>Eurotiomycetes</taxon>
        <taxon>Eurotiomycetidae</taxon>
        <taxon>Eurotiales</taxon>
        <taxon>Aspergillaceae</taxon>
        <taxon>Penicillium</taxon>
    </lineage>
</organism>
<protein>
    <recommendedName>
        <fullName evidence="1">Heterokaryon incompatibility domain-containing protein</fullName>
    </recommendedName>
</protein>
<dbReference type="Proteomes" id="UP001215712">
    <property type="component" value="Unassembled WGS sequence"/>
</dbReference>
<sequence>MPKRLIDLGDDENDCFCLLENFERPCRYIALSHSWQISIAYEARTLKANLEERKSSIDQKGLSKTFRDFFAIARWLKIPYVWIDTFCIIQDSDKDWAEQAAVMGNIYEGAYVTVASHYEPSGSTEDGCFLHRDVLQEVPLVDAHSQPFSMFIKLPYNHVTNIESLMSRAWCVQERLLSARILHCRSSEMVFECFTETHCECETLGFEVEDDYELRVPEKDISELFAASQQEIDNREEPNEAQCWEHWQSIIALYTRSQLTQKTDRLPALSSLAQRMPRRIFGNYLAGIWTGDFHNQLLWSHNLNDHVLQPEEYVAPSFSWASLYGGNTRWYDTVPKNAPGQRARILGMSAVPKTKDLMGSVKSGVIHMRLRMIEAKVTFIDKETSKIRLAYMCKTALLYDCSAEADAVNVRPFLVDKKVYLGEIISGAGFSKFLILVRMGSSSTFQRVGIGRFSREEGRARKHMEHDAFHQCEEQTIDLV</sequence>
<evidence type="ECO:0000313" key="3">
    <source>
        <dbReference type="Proteomes" id="UP001215712"/>
    </source>
</evidence>
<proteinExistence type="predicted"/>
<dbReference type="InterPro" id="IPR010730">
    <property type="entry name" value="HET"/>
</dbReference>
<reference evidence="2" key="1">
    <citation type="journal article" date="2023" name="IMA Fungus">
        <title>Comparative genomic study of the Penicillium genus elucidates a diverse pangenome and 15 lateral gene transfer events.</title>
        <authorList>
            <person name="Petersen C."/>
            <person name="Sorensen T."/>
            <person name="Nielsen M.R."/>
            <person name="Sondergaard T.E."/>
            <person name="Sorensen J.L."/>
            <person name="Fitzpatrick D.A."/>
            <person name="Frisvad J.C."/>
            <person name="Nielsen K.L."/>
        </authorList>
    </citation>
    <scope>NUCLEOTIDE SEQUENCE</scope>
    <source>
        <strain evidence="2">IBT 17514</strain>
    </source>
</reference>
<dbReference type="Pfam" id="PF06985">
    <property type="entry name" value="HET"/>
    <property type="match status" value="1"/>
</dbReference>